<evidence type="ECO:0000256" key="3">
    <source>
        <dbReference type="ARBA" id="ARBA00023125"/>
    </source>
</evidence>
<dbReference type="PANTHER" id="PTHR35807:SF1">
    <property type="entry name" value="TRANSCRIPTIONAL REGULATOR REDD"/>
    <property type="match status" value="1"/>
</dbReference>
<dbReference type="InterPro" id="IPR001867">
    <property type="entry name" value="OmpR/PhoB-type_DNA-bd"/>
</dbReference>
<accession>A0A919R4G3</accession>
<evidence type="ECO:0000256" key="2">
    <source>
        <dbReference type="ARBA" id="ARBA00023015"/>
    </source>
</evidence>
<name>A0A919R4G3_9ACTN</name>
<proteinExistence type="inferred from homology"/>
<dbReference type="SUPFAM" id="SSF48452">
    <property type="entry name" value="TPR-like"/>
    <property type="match status" value="1"/>
</dbReference>
<evidence type="ECO:0000259" key="6">
    <source>
        <dbReference type="PROSITE" id="PS51755"/>
    </source>
</evidence>
<keyword evidence="3 5" id="KW-0238">DNA-binding</keyword>
<gene>
    <name evidence="7" type="ORF">Sru01_45030</name>
</gene>
<dbReference type="PANTHER" id="PTHR35807">
    <property type="entry name" value="TRANSCRIPTIONAL REGULATOR REDD-RELATED"/>
    <property type="match status" value="1"/>
</dbReference>
<protein>
    <recommendedName>
        <fullName evidence="6">OmpR/PhoB-type domain-containing protein</fullName>
    </recommendedName>
</protein>
<comment type="caution">
    <text evidence="7">The sequence shown here is derived from an EMBL/GenBank/DDBJ whole genome shotgun (WGS) entry which is preliminary data.</text>
</comment>
<feature type="domain" description="OmpR/PhoB-type" evidence="6">
    <location>
        <begin position="1"/>
        <end position="90"/>
    </location>
</feature>
<dbReference type="Gene3D" id="1.25.40.10">
    <property type="entry name" value="Tetratricopeptide repeat domain"/>
    <property type="match status" value="1"/>
</dbReference>
<dbReference type="GO" id="GO:0003677">
    <property type="term" value="F:DNA binding"/>
    <property type="evidence" value="ECO:0007669"/>
    <property type="project" value="UniProtKB-UniRule"/>
</dbReference>
<dbReference type="Proteomes" id="UP000655287">
    <property type="component" value="Unassembled WGS sequence"/>
</dbReference>
<dbReference type="SMART" id="SM00862">
    <property type="entry name" value="Trans_reg_C"/>
    <property type="match status" value="1"/>
</dbReference>
<evidence type="ECO:0000256" key="5">
    <source>
        <dbReference type="PROSITE-ProRule" id="PRU01091"/>
    </source>
</evidence>
<dbReference type="InterPro" id="IPR051677">
    <property type="entry name" value="AfsR-DnrI-RedD_regulator"/>
</dbReference>
<dbReference type="Pfam" id="PF00486">
    <property type="entry name" value="Trans_reg_C"/>
    <property type="match status" value="1"/>
</dbReference>
<organism evidence="7 8">
    <name type="scientific">Sphaerisporangium rufum</name>
    <dbReference type="NCBI Taxonomy" id="1381558"/>
    <lineage>
        <taxon>Bacteria</taxon>
        <taxon>Bacillati</taxon>
        <taxon>Actinomycetota</taxon>
        <taxon>Actinomycetes</taxon>
        <taxon>Streptosporangiales</taxon>
        <taxon>Streptosporangiaceae</taxon>
        <taxon>Sphaerisporangium</taxon>
    </lineage>
</organism>
<dbReference type="SMART" id="SM01043">
    <property type="entry name" value="BTAD"/>
    <property type="match status" value="1"/>
</dbReference>
<dbReference type="PROSITE" id="PS51755">
    <property type="entry name" value="OMPR_PHOB"/>
    <property type="match status" value="1"/>
</dbReference>
<comment type="similarity">
    <text evidence="1">Belongs to the AfsR/DnrI/RedD regulatory family.</text>
</comment>
<evidence type="ECO:0000256" key="4">
    <source>
        <dbReference type="ARBA" id="ARBA00023163"/>
    </source>
</evidence>
<keyword evidence="8" id="KW-1185">Reference proteome</keyword>
<feature type="DNA-binding region" description="OmpR/PhoB-type" evidence="5">
    <location>
        <begin position="1"/>
        <end position="90"/>
    </location>
</feature>
<dbReference type="InterPro" id="IPR005158">
    <property type="entry name" value="BTAD"/>
</dbReference>
<evidence type="ECO:0000313" key="7">
    <source>
        <dbReference type="EMBL" id="GII79521.1"/>
    </source>
</evidence>
<dbReference type="EMBL" id="BOOU01000059">
    <property type="protein sequence ID" value="GII79521.1"/>
    <property type="molecule type" value="Genomic_DNA"/>
</dbReference>
<dbReference type="RefSeq" id="WP_203989570.1">
    <property type="nucleotide sequence ID" value="NZ_BOOU01000059.1"/>
</dbReference>
<sequence>MDVRLLGPVEVTCDGRRVPLGPPQRRAVLAALAVDAGRPVPLDTMIERVWDEPPDRATDSLYAHIARLRRALAVTGAGIGRRGGGYALEVDPERVDAHRFRRLAGRARDTGDDAARAALLAEAMELWRGVPLAGVPGDWAARMRYGIEQQLLDGVVTWSQAQLRLGRPDLVVAELAALVPHHPLAEPLADMLMRGLWALGRAAEAVALYARLRGYLADRLGIEPGPGLRALHMMILRGDAGTPPRPARRRVLAEVSAPGR</sequence>
<evidence type="ECO:0000256" key="1">
    <source>
        <dbReference type="ARBA" id="ARBA00005820"/>
    </source>
</evidence>
<dbReference type="Pfam" id="PF03704">
    <property type="entry name" value="BTAD"/>
    <property type="match status" value="1"/>
</dbReference>
<dbReference type="CDD" id="cd15831">
    <property type="entry name" value="BTAD"/>
    <property type="match status" value="1"/>
</dbReference>
<evidence type="ECO:0000313" key="8">
    <source>
        <dbReference type="Proteomes" id="UP000655287"/>
    </source>
</evidence>
<keyword evidence="2" id="KW-0805">Transcription regulation</keyword>
<dbReference type="Gene3D" id="1.10.10.10">
    <property type="entry name" value="Winged helix-like DNA-binding domain superfamily/Winged helix DNA-binding domain"/>
    <property type="match status" value="1"/>
</dbReference>
<dbReference type="InterPro" id="IPR016032">
    <property type="entry name" value="Sig_transdc_resp-reg_C-effctor"/>
</dbReference>
<dbReference type="GO" id="GO:0006355">
    <property type="term" value="P:regulation of DNA-templated transcription"/>
    <property type="evidence" value="ECO:0007669"/>
    <property type="project" value="InterPro"/>
</dbReference>
<keyword evidence="4" id="KW-0804">Transcription</keyword>
<dbReference type="AlphaFoldDB" id="A0A919R4G3"/>
<dbReference type="GO" id="GO:0000160">
    <property type="term" value="P:phosphorelay signal transduction system"/>
    <property type="evidence" value="ECO:0007669"/>
    <property type="project" value="InterPro"/>
</dbReference>
<dbReference type="InterPro" id="IPR036388">
    <property type="entry name" value="WH-like_DNA-bd_sf"/>
</dbReference>
<reference evidence="7" key="1">
    <citation type="submission" date="2021-01" db="EMBL/GenBank/DDBJ databases">
        <title>Whole genome shotgun sequence of Sphaerisporangium rufum NBRC 109079.</title>
        <authorList>
            <person name="Komaki H."/>
            <person name="Tamura T."/>
        </authorList>
    </citation>
    <scope>NUCLEOTIDE SEQUENCE</scope>
    <source>
        <strain evidence="7">NBRC 109079</strain>
    </source>
</reference>
<dbReference type="InterPro" id="IPR011990">
    <property type="entry name" value="TPR-like_helical_dom_sf"/>
</dbReference>
<dbReference type="SUPFAM" id="SSF46894">
    <property type="entry name" value="C-terminal effector domain of the bipartite response regulators"/>
    <property type="match status" value="1"/>
</dbReference>